<dbReference type="EMBL" id="JQGC01000023">
    <property type="protein sequence ID" value="KFL29558.1"/>
    <property type="molecule type" value="Genomic_DNA"/>
</dbReference>
<evidence type="ECO:0000256" key="1">
    <source>
        <dbReference type="SAM" id="MobiDB-lite"/>
    </source>
</evidence>
<proteinExistence type="predicted"/>
<feature type="compositionally biased region" description="Basic and acidic residues" evidence="1">
    <location>
        <begin position="241"/>
        <end position="254"/>
    </location>
</feature>
<dbReference type="GO" id="GO:0005524">
    <property type="term" value="F:ATP binding"/>
    <property type="evidence" value="ECO:0007669"/>
    <property type="project" value="InterPro"/>
</dbReference>
<feature type="region of interest" description="Disordered" evidence="1">
    <location>
        <begin position="241"/>
        <end position="273"/>
    </location>
</feature>
<dbReference type="GO" id="GO:0004222">
    <property type="term" value="F:metalloendopeptidase activity"/>
    <property type="evidence" value="ECO:0007669"/>
    <property type="project" value="InterPro"/>
</dbReference>
<reference evidence="3 4" key="1">
    <citation type="submission" date="2014-08" db="EMBL/GenBank/DDBJ databases">
        <authorList>
            <person name="Hassan Y.I."/>
            <person name="Lepp D."/>
            <person name="Zhou T."/>
        </authorList>
    </citation>
    <scope>NUCLEOTIDE SEQUENCE [LARGE SCALE GENOMIC DNA]</scope>
    <source>
        <strain evidence="3 4">IFO13584</strain>
    </source>
</reference>
<dbReference type="GO" id="GO:0006508">
    <property type="term" value="P:proteolysis"/>
    <property type="evidence" value="ECO:0007669"/>
    <property type="project" value="InterPro"/>
</dbReference>
<dbReference type="GO" id="GO:0004176">
    <property type="term" value="F:ATP-dependent peptidase activity"/>
    <property type="evidence" value="ECO:0007669"/>
    <property type="project" value="InterPro"/>
</dbReference>
<evidence type="ECO:0000313" key="4">
    <source>
        <dbReference type="Proteomes" id="UP000028981"/>
    </source>
</evidence>
<dbReference type="SUPFAM" id="SSF140990">
    <property type="entry name" value="FtsH protease domain-like"/>
    <property type="match status" value="1"/>
</dbReference>
<sequence>IVGGHCSHDYIMFVAVLRYYLKTDLADIDLSRFARVGRDATPAMVEGWIKEARSFARSLNRPLEPGDILAQMVPRDDRSPQDIRAVAIHEMGHAVLAHRLGQMVDSVSIIPDAETGGRTWTRLASTVPTWQGLLDIVAVPLGGRAADIALGLGPNAGAEGDLASATDMILSAHERQGLRDHLVFAPVLGIRPAGTFAAVNAELRRQLKRAIAVVEADRDSLLELAERLIEEKVLSGDDVTRALDERPVQPDPKRVRSRKMQTLPVSNRGDGAT</sequence>
<dbReference type="InterPro" id="IPR000642">
    <property type="entry name" value="Peptidase_M41"/>
</dbReference>
<protein>
    <recommendedName>
        <fullName evidence="2">Peptidase M41 domain-containing protein</fullName>
    </recommendedName>
</protein>
<dbReference type="STRING" id="46914.JP75_20185"/>
<dbReference type="Pfam" id="PF01434">
    <property type="entry name" value="Peptidase_M41"/>
    <property type="match status" value="1"/>
</dbReference>
<name>A0A087LY55_9HYPH</name>
<feature type="domain" description="Peptidase M41" evidence="2">
    <location>
        <begin position="81"/>
        <end position="181"/>
    </location>
</feature>
<organism evidence="3 4">
    <name type="scientific">Devosia riboflavina</name>
    <dbReference type="NCBI Taxonomy" id="46914"/>
    <lineage>
        <taxon>Bacteria</taxon>
        <taxon>Pseudomonadati</taxon>
        <taxon>Pseudomonadota</taxon>
        <taxon>Alphaproteobacteria</taxon>
        <taxon>Hyphomicrobiales</taxon>
        <taxon>Devosiaceae</taxon>
        <taxon>Devosia</taxon>
    </lineage>
</organism>
<evidence type="ECO:0000313" key="3">
    <source>
        <dbReference type="EMBL" id="KFL29558.1"/>
    </source>
</evidence>
<feature type="non-terminal residue" evidence="3">
    <location>
        <position position="1"/>
    </location>
</feature>
<dbReference type="Proteomes" id="UP000028981">
    <property type="component" value="Unassembled WGS sequence"/>
</dbReference>
<gene>
    <name evidence="3" type="ORF">JP75_20185</name>
</gene>
<dbReference type="Gene3D" id="1.20.58.760">
    <property type="entry name" value="Peptidase M41"/>
    <property type="match status" value="1"/>
</dbReference>
<comment type="caution">
    <text evidence="3">The sequence shown here is derived from an EMBL/GenBank/DDBJ whole genome shotgun (WGS) entry which is preliminary data.</text>
</comment>
<keyword evidence="4" id="KW-1185">Reference proteome</keyword>
<accession>A0A087LY55</accession>
<evidence type="ECO:0000259" key="2">
    <source>
        <dbReference type="Pfam" id="PF01434"/>
    </source>
</evidence>
<dbReference type="InterPro" id="IPR037219">
    <property type="entry name" value="Peptidase_M41-like"/>
</dbReference>
<dbReference type="AlphaFoldDB" id="A0A087LY55"/>